<dbReference type="InterPro" id="IPR025286">
    <property type="entry name" value="MOFRL_assoc_dom"/>
</dbReference>
<feature type="domain" description="MOFRL" evidence="2">
    <location>
        <begin position="348"/>
        <end position="446"/>
    </location>
</feature>
<dbReference type="Gene3D" id="3.40.50.10180">
    <property type="entry name" value="Glycerate kinase, MOFRL-like N-terminal domain"/>
    <property type="match status" value="1"/>
</dbReference>
<feature type="region of interest" description="Disordered" evidence="1">
    <location>
        <begin position="89"/>
        <end position="131"/>
    </location>
</feature>
<dbReference type="InterPro" id="IPR037035">
    <property type="entry name" value="GK-like_C_sf"/>
</dbReference>
<dbReference type="InterPro" id="IPR038614">
    <property type="entry name" value="GK_N_sf"/>
</dbReference>
<dbReference type="Pfam" id="PF13660">
    <property type="entry name" value="DUF4147"/>
    <property type="match status" value="1"/>
</dbReference>
<sequence>MRDVTLDADAPTPAHETALACLRDAVEAVLPYRVVRDSVSLDGETLTVADESYDLGGFDRIVVVGGGKAANGVADALEAVLGERIDAGAVVTPNPEDSGESSESGESSDDGGRIERLPGDHPVPSQRGVESSRRLVEILDAADERTLVLAAITGGGSAVIPTPAEGISLSDLRTTTDELLRSGADISELNAVRKHLSTLKGGGLAERAAPATVVGLMLSDVVGNDLGVIASGPTAPDETTYDDALSVLDRYDLSVPESVRDRLERGAAGEVPETPTRGDAVFERVHNHILADGHTALSAARDAARERGYDALVLSSRVRGEAREAAKTHAAVAEEAAATGDPLSPPAVVLSGGECTVTVRGDGEGGPNLEFCLSAARELDARAVVAALDSDGEDGGTTVAGAIVDDETVESGDEAAAALAENDALPYLRDRGALIRTGPTGTNVNDLRVVVVGGGADDAGGD</sequence>
<dbReference type="Proteomes" id="UP001596408">
    <property type="component" value="Unassembled WGS sequence"/>
</dbReference>
<dbReference type="AlphaFoldDB" id="A0ABD5TXX0"/>
<dbReference type="RefSeq" id="WP_379695730.1">
    <property type="nucleotide sequence ID" value="NZ_JBHSXH010000015.1"/>
</dbReference>
<proteinExistence type="predicted"/>
<keyword evidence="5" id="KW-1185">Reference proteome</keyword>
<dbReference type="InterPro" id="IPR039760">
    <property type="entry name" value="MOFRL_protein"/>
</dbReference>
<keyword evidence="4" id="KW-0808">Transferase</keyword>
<feature type="compositionally biased region" description="Basic and acidic residues" evidence="1">
    <location>
        <begin position="110"/>
        <end position="119"/>
    </location>
</feature>
<protein>
    <submittedName>
        <fullName evidence="4">Glycerate kinase</fullName>
    </submittedName>
</protein>
<dbReference type="Pfam" id="PF05161">
    <property type="entry name" value="MOFRL"/>
    <property type="match status" value="1"/>
</dbReference>
<comment type="caution">
    <text evidence="4">The sequence shown here is derived from an EMBL/GenBank/DDBJ whole genome shotgun (WGS) entry which is preliminary data.</text>
</comment>
<organism evidence="4 5">
    <name type="scientific">Halopelagius fulvigenes</name>
    <dbReference type="NCBI Taxonomy" id="1198324"/>
    <lineage>
        <taxon>Archaea</taxon>
        <taxon>Methanobacteriati</taxon>
        <taxon>Methanobacteriota</taxon>
        <taxon>Stenosarchaea group</taxon>
        <taxon>Halobacteria</taxon>
        <taxon>Halobacteriales</taxon>
        <taxon>Haloferacaceae</taxon>
    </lineage>
</organism>
<accession>A0ABD5TXX0</accession>
<evidence type="ECO:0000259" key="3">
    <source>
        <dbReference type="Pfam" id="PF13660"/>
    </source>
</evidence>
<dbReference type="EMBL" id="JBHSXH010000015">
    <property type="protein sequence ID" value="MFC6825473.1"/>
    <property type="molecule type" value="Genomic_DNA"/>
</dbReference>
<keyword evidence="4" id="KW-0418">Kinase</keyword>
<dbReference type="PANTHER" id="PTHR12227">
    <property type="entry name" value="GLYCERATE KINASE"/>
    <property type="match status" value="1"/>
</dbReference>
<evidence type="ECO:0000313" key="5">
    <source>
        <dbReference type="Proteomes" id="UP001596408"/>
    </source>
</evidence>
<name>A0ABD5TXX0_9EURY</name>
<reference evidence="4 5" key="1">
    <citation type="journal article" date="2019" name="Int. J. Syst. Evol. Microbiol.">
        <title>The Global Catalogue of Microorganisms (GCM) 10K type strain sequencing project: providing services to taxonomists for standard genome sequencing and annotation.</title>
        <authorList>
            <consortium name="The Broad Institute Genomics Platform"/>
            <consortium name="The Broad Institute Genome Sequencing Center for Infectious Disease"/>
            <person name="Wu L."/>
            <person name="Ma J."/>
        </authorList>
    </citation>
    <scope>NUCLEOTIDE SEQUENCE [LARGE SCALE GENOMIC DNA]</scope>
    <source>
        <strain evidence="4 5">YIM 94188</strain>
    </source>
</reference>
<gene>
    <name evidence="4" type="ORF">ACFQEV_10810</name>
</gene>
<evidence type="ECO:0000256" key="1">
    <source>
        <dbReference type="SAM" id="MobiDB-lite"/>
    </source>
</evidence>
<dbReference type="GO" id="GO:0016301">
    <property type="term" value="F:kinase activity"/>
    <property type="evidence" value="ECO:0007669"/>
    <property type="project" value="UniProtKB-KW"/>
</dbReference>
<dbReference type="InterPro" id="IPR007835">
    <property type="entry name" value="MOFRL"/>
</dbReference>
<dbReference type="PANTHER" id="PTHR12227:SF0">
    <property type="entry name" value="GLYCERATE KINASE"/>
    <property type="match status" value="1"/>
</dbReference>
<evidence type="ECO:0000313" key="4">
    <source>
        <dbReference type="EMBL" id="MFC6825473.1"/>
    </source>
</evidence>
<dbReference type="Gene3D" id="3.40.1480.10">
    <property type="entry name" value="MOFRL domain"/>
    <property type="match status" value="1"/>
</dbReference>
<feature type="domain" description="MOFRL-associated" evidence="3">
    <location>
        <begin position="18"/>
        <end position="264"/>
    </location>
</feature>
<dbReference type="SUPFAM" id="SSF82544">
    <property type="entry name" value="GckA/TtuD-like"/>
    <property type="match status" value="1"/>
</dbReference>
<evidence type="ECO:0000259" key="2">
    <source>
        <dbReference type="Pfam" id="PF05161"/>
    </source>
</evidence>